<sequence>MQVAVRADPRAHQYQVRLRVTAGTDALEFRLPAWIRGSYLVRDFAKHLFDLQAVRGGQAVAVERLDKSRLRVPASAAGGEIELTYRVHALDDSVRKAWLDVRRGFFNASSLVYCPQGYEYAGFELEIARPDDADCADWRLATALTPLRIDAAGFGRYAAPDYETLIDSPVEMAAFRRIDFVAGDLPHTLTLSGRCEPDEARLAADIAKICAAQRAMFGGEPAMPRYWFLTNVTAGGYGGLEHRESTALVCSRNDLPRPGDSGLGKEYRTFLGLVSHEYFHLWNVKRITPASFAESDLSGPAYSRDLWHYEGVTSYYDDLFLLRAGLIEAPVYLDLLAEAATRLERTPARRVHTLADASFEAWIKYYQPDDNSPNASTNYYVKGALVALCLDLILRRDSAVTLDAVMQALWSRYGRHDRPAPEGALEAIAAELSGLKLRAFFDSALRGTDELPLAETLADFGVRAERRAATGEQDLGGRSSGSAQKQTLGLKLKGDGSVAQVLAGSAAQRAGLAVGDQLLALDGLKLTAGQFSRRIDALKSNVPAELLWFRGDELMRAAICPEPAPADTWTLSLIEAPDPAVASRRKSWLGV</sequence>
<dbReference type="Gene3D" id="1.10.390.10">
    <property type="entry name" value="Neutral Protease Domain 2"/>
    <property type="match status" value="1"/>
</dbReference>
<dbReference type="InterPro" id="IPR024191">
    <property type="entry name" value="Peptidase_M61"/>
</dbReference>
<gene>
    <name evidence="2" type="ORF">ED208_01385</name>
</gene>
<dbReference type="Pfam" id="PF17899">
    <property type="entry name" value="Peptidase_M61_N"/>
    <property type="match status" value="1"/>
</dbReference>
<dbReference type="RefSeq" id="WP_123210674.1">
    <property type="nucleotide sequence ID" value="NZ_RJVO01000001.1"/>
</dbReference>
<proteinExistence type="predicted"/>
<dbReference type="Proteomes" id="UP000282106">
    <property type="component" value="Unassembled WGS sequence"/>
</dbReference>
<evidence type="ECO:0000313" key="3">
    <source>
        <dbReference type="Proteomes" id="UP000282106"/>
    </source>
</evidence>
<dbReference type="Pfam" id="PF05299">
    <property type="entry name" value="Peptidase_M61"/>
    <property type="match status" value="1"/>
</dbReference>
<dbReference type="Pfam" id="PF00595">
    <property type="entry name" value="PDZ"/>
    <property type="match status" value="1"/>
</dbReference>
<accession>A0A3N0VMM7</accession>
<dbReference type="InterPro" id="IPR027268">
    <property type="entry name" value="Peptidase_M4/M1_CTD_sf"/>
</dbReference>
<dbReference type="PIRSF" id="PIRSF016493">
    <property type="entry name" value="Glycyl_aminpptds"/>
    <property type="match status" value="1"/>
</dbReference>
<dbReference type="EMBL" id="RJVO01000001">
    <property type="protein sequence ID" value="ROH93820.1"/>
    <property type="molecule type" value="Genomic_DNA"/>
</dbReference>
<organism evidence="2 3">
    <name type="scientific">Stagnimonas aquatica</name>
    <dbReference type="NCBI Taxonomy" id="2689987"/>
    <lineage>
        <taxon>Bacteria</taxon>
        <taxon>Pseudomonadati</taxon>
        <taxon>Pseudomonadota</taxon>
        <taxon>Gammaproteobacteria</taxon>
        <taxon>Nevskiales</taxon>
        <taxon>Nevskiaceae</taxon>
        <taxon>Stagnimonas</taxon>
    </lineage>
</organism>
<keyword evidence="3" id="KW-1185">Reference proteome</keyword>
<dbReference type="SMART" id="SM00228">
    <property type="entry name" value="PDZ"/>
    <property type="match status" value="1"/>
</dbReference>
<evidence type="ECO:0000259" key="1">
    <source>
        <dbReference type="PROSITE" id="PS50106"/>
    </source>
</evidence>
<dbReference type="Gene3D" id="2.30.42.10">
    <property type="match status" value="1"/>
</dbReference>
<feature type="domain" description="PDZ" evidence="1">
    <location>
        <begin position="472"/>
        <end position="540"/>
    </location>
</feature>
<name>A0A3N0VMM7_9GAMM</name>
<dbReference type="InParanoid" id="A0A3N0VMM7"/>
<dbReference type="InterPro" id="IPR040756">
    <property type="entry name" value="Peptidase_M61_N"/>
</dbReference>
<protein>
    <submittedName>
        <fullName evidence="2">M61 family peptidase</fullName>
    </submittedName>
</protein>
<dbReference type="SUPFAM" id="SSF55486">
    <property type="entry name" value="Metalloproteases ('zincins'), catalytic domain"/>
    <property type="match status" value="1"/>
</dbReference>
<dbReference type="SUPFAM" id="SSF50156">
    <property type="entry name" value="PDZ domain-like"/>
    <property type="match status" value="1"/>
</dbReference>
<comment type="caution">
    <text evidence="2">The sequence shown here is derived from an EMBL/GenBank/DDBJ whole genome shotgun (WGS) entry which is preliminary data.</text>
</comment>
<dbReference type="Gene3D" id="2.60.40.3650">
    <property type="match status" value="1"/>
</dbReference>
<dbReference type="InterPro" id="IPR036034">
    <property type="entry name" value="PDZ_sf"/>
</dbReference>
<reference evidence="2 3" key="1">
    <citation type="submission" date="2018-10" db="EMBL/GenBank/DDBJ databases">
        <authorList>
            <person name="Chen W.-M."/>
        </authorList>
    </citation>
    <scope>NUCLEOTIDE SEQUENCE [LARGE SCALE GENOMIC DNA]</scope>
    <source>
        <strain evidence="2 3">THS-13</strain>
    </source>
</reference>
<evidence type="ECO:0000313" key="2">
    <source>
        <dbReference type="EMBL" id="ROH93820.1"/>
    </source>
</evidence>
<dbReference type="InterPro" id="IPR007963">
    <property type="entry name" value="Peptidase_M61_catalytic"/>
</dbReference>
<dbReference type="InterPro" id="IPR001478">
    <property type="entry name" value="PDZ"/>
</dbReference>
<dbReference type="AlphaFoldDB" id="A0A3N0VMM7"/>
<dbReference type="PROSITE" id="PS50106">
    <property type="entry name" value="PDZ"/>
    <property type="match status" value="1"/>
</dbReference>